<keyword evidence="3" id="KW-1185">Reference proteome</keyword>
<evidence type="ECO:0000313" key="3">
    <source>
        <dbReference type="Proteomes" id="UP000235672"/>
    </source>
</evidence>
<sequence length="119" mass="13940">MLPGYAMSTQSNEHNEAFLRDRRIWPAWYLRLQFECTFRNIWQYVNPSAPNAPHLIAAEPADPPTIEELIDSLNKERTEPVRAWDADERPEEAKGRRPRVPEPARFDDVKEEHSARLES</sequence>
<name>A0A2J6PX12_9HELO</name>
<gene>
    <name evidence="2" type="ORF">NA56DRAFT_726601</name>
</gene>
<evidence type="ECO:0000256" key="1">
    <source>
        <dbReference type="SAM" id="MobiDB-lite"/>
    </source>
</evidence>
<accession>A0A2J6PX12</accession>
<protein>
    <submittedName>
        <fullName evidence="2">Uncharacterized protein</fullName>
    </submittedName>
</protein>
<dbReference type="OrthoDB" id="10443972at2759"/>
<dbReference type="EMBL" id="KZ613493">
    <property type="protein sequence ID" value="PMD18558.1"/>
    <property type="molecule type" value="Genomic_DNA"/>
</dbReference>
<reference evidence="2 3" key="1">
    <citation type="submission" date="2016-05" db="EMBL/GenBank/DDBJ databases">
        <title>A degradative enzymes factory behind the ericoid mycorrhizal symbiosis.</title>
        <authorList>
            <consortium name="DOE Joint Genome Institute"/>
            <person name="Martino E."/>
            <person name="Morin E."/>
            <person name="Grelet G."/>
            <person name="Kuo A."/>
            <person name="Kohler A."/>
            <person name="Daghino S."/>
            <person name="Barry K."/>
            <person name="Choi C."/>
            <person name="Cichocki N."/>
            <person name="Clum A."/>
            <person name="Copeland A."/>
            <person name="Hainaut M."/>
            <person name="Haridas S."/>
            <person name="Labutti K."/>
            <person name="Lindquist E."/>
            <person name="Lipzen A."/>
            <person name="Khouja H.-R."/>
            <person name="Murat C."/>
            <person name="Ohm R."/>
            <person name="Olson A."/>
            <person name="Spatafora J."/>
            <person name="Veneault-Fourrey C."/>
            <person name="Henrissat B."/>
            <person name="Grigoriev I."/>
            <person name="Martin F."/>
            <person name="Perotto S."/>
        </authorList>
    </citation>
    <scope>NUCLEOTIDE SEQUENCE [LARGE SCALE GENOMIC DNA]</scope>
    <source>
        <strain evidence="2 3">UAMH 7357</strain>
    </source>
</reference>
<dbReference type="AlphaFoldDB" id="A0A2J6PX12"/>
<dbReference type="STRING" id="1745343.A0A2J6PX12"/>
<dbReference type="Proteomes" id="UP000235672">
    <property type="component" value="Unassembled WGS sequence"/>
</dbReference>
<evidence type="ECO:0000313" key="2">
    <source>
        <dbReference type="EMBL" id="PMD18558.1"/>
    </source>
</evidence>
<organism evidence="2 3">
    <name type="scientific">Hyaloscypha hepaticicola</name>
    <dbReference type="NCBI Taxonomy" id="2082293"/>
    <lineage>
        <taxon>Eukaryota</taxon>
        <taxon>Fungi</taxon>
        <taxon>Dikarya</taxon>
        <taxon>Ascomycota</taxon>
        <taxon>Pezizomycotina</taxon>
        <taxon>Leotiomycetes</taxon>
        <taxon>Helotiales</taxon>
        <taxon>Hyaloscyphaceae</taxon>
        <taxon>Hyaloscypha</taxon>
    </lineage>
</organism>
<feature type="region of interest" description="Disordered" evidence="1">
    <location>
        <begin position="77"/>
        <end position="119"/>
    </location>
</feature>
<proteinExistence type="predicted"/>